<evidence type="ECO:0000313" key="1">
    <source>
        <dbReference type="EMBL" id="ARD23915.1"/>
    </source>
</evidence>
<sequence>MAFLAHPCALRHLVHPALKILASFRGKGTPPSEALVIFEDDRSGIQTKSKAG</sequence>
<dbReference type="EMBL" id="CP020472">
    <property type="protein sequence ID" value="ARD23915.1"/>
    <property type="molecule type" value="Genomic_DNA"/>
</dbReference>
<organism evidence="1 2">
    <name type="scientific">Shewanella japonica</name>
    <dbReference type="NCBI Taxonomy" id="93973"/>
    <lineage>
        <taxon>Bacteria</taxon>
        <taxon>Pseudomonadati</taxon>
        <taxon>Pseudomonadota</taxon>
        <taxon>Gammaproteobacteria</taxon>
        <taxon>Alteromonadales</taxon>
        <taxon>Shewanellaceae</taxon>
        <taxon>Shewanella</taxon>
    </lineage>
</organism>
<keyword evidence="2" id="KW-1185">Reference proteome</keyword>
<name>A0ABM6JNQ4_9GAMM</name>
<protein>
    <submittedName>
        <fullName evidence="1">Uncharacterized protein</fullName>
    </submittedName>
</protein>
<reference evidence="1 2" key="1">
    <citation type="submission" date="2017-03" db="EMBL/GenBank/DDBJ databases">
        <title>Genome sequencing of Shewanella japonica KCTC 22435.</title>
        <authorList>
            <person name="Kim K.M."/>
        </authorList>
    </citation>
    <scope>NUCLEOTIDE SEQUENCE [LARGE SCALE GENOMIC DNA]</scope>
    <source>
        <strain evidence="1 2">KCTC 22435</strain>
    </source>
</reference>
<dbReference type="Proteomes" id="UP000191820">
    <property type="component" value="Chromosome"/>
</dbReference>
<proteinExistence type="predicted"/>
<gene>
    <name evidence="1" type="ORF">SJ2017_3669</name>
</gene>
<accession>A0ABM6JNQ4</accession>
<evidence type="ECO:0000313" key="2">
    <source>
        <dbReference type="Proteomes" id="UP000191820"/>
    </source>
</evidence>